<keyword evidence="2" id="KW-1185">Reference proteome</keyword>
<proteinExistence type="predicted"/>
<accession>A0ABP3E006</accession>
<protein>
    <submittedName>
        <fullName evidence="1">Uncharacterized protein</fullName>
    </submittedName>
</protein>
<dbReference type="Proteomes" id="UP001500967">
    <property type="component" value="Unassembled WGS sequence"/>
</dbReference>
<comment type="caution">
    <text evidence="1">The sequence shown here is derived from an EMBL/GenBank/DDBJ whole genome shotgun (WGS) entry which is preliminary data.</text>
</comment>
<name>A0ABP3E006_9ACTN</name>
<gene>
    <name evidence="1" type="ORF">GCM10009539_36960</name>
</gene>
<organism evidence="1 2">
    <name type="scientific">Cryptosporangium japonicum</name>
    <dbReference type="NCBI Taxonomy" id="80872"/>
    <lineage>
        <taxon>Bacteria</taxon>
        <taxon>Bacillati</taxon>
        <taxon>Actinomycetota</taxon>
        <taxon>Actinomycetes</taxon>
        <taxon>Cryptosporangiales</taxon>
        <taxon>Cryptosporangiaceae</taxon>
        <taxon>Cryptosporangium</taxon>
    </lineage>
</organism>
<reference evidence="2" key="1">
    <citation type="journal article" date="2019" name="Int. J. Syst. Evol. Microbiol.">
        <title>The Global Catalogue of Microorganisms (GCM) 10K type strain sequencing project: providing services to taxonomists for standard genome sequencing and annotation.</title>
        <authorList>
            <consortium name="The Broad Institute Genomics Platform"/>
            <consortium name="The Broad Institute Genome Sequencing Center for Infectious Disease"/>
            <person name="Wu L."/>
            <person name="Ma J."/>
        </authorList>
    </citation>
    <scope>NUCLEOTIDE SEQUENCE [LARGE SCALE GENOMIC DNA]</scope>
    <source>
        <strain evidence="2">JCM 10425</strain>
    </source>
</reference>
<dbReference type="EMBL" id="BAAAGX010000014">
    <property type="protein sequence ID" value="GAA0248270.1"/>
    <property type="molecule type" value="Genomic_DNA"/>
</dbReference>
<evidence type="ECO:0000313" key="1">
    <source>
        <dbReference type="EMBL" id="GAA0248270.1"/>
    </source>
</evidence>
<evidence type="ECO:0000313" key="2">
    <source>
        <dbReference type="Proteomes" id="UP001500967"/>
    </source>
</evidence>
<sequence>MVVAGDWRTYIEYDECAADRIVLTVGDRLLWRLVFEANPNVTPEWVTELKWDVTPLPRTQEGAYPTLLRAGAVTAYWEAEQETRGSVRLAGELLPMTSYNEPVDLPADFPSVEILIEDLQVYSAEYARWVPEAEEAVPVGGTGTYRRVRSTPRFVDLTDPIHRPDGRHDLGVLISFTVIEQRTANA</sequence>
<dbReference type="RefSeq" id="WP_344650067.1">
    <property type="nucleotide sequence ID" value="NZ_BAAAGX010000014.1"/>
</dbReference>